<evidence type="ECO:0000256" key="1">
    <source>
        <dbReference type="SAM" id="Coils"/>
    </source>
</evidence>
<dbReference type="GO" id="GO:0005634">
    <property type="term" value="C:nucleus"/>
    <property type="evidence" value="ECO:0007669"/>
    <property type="project" value="TreeGrafter"/>
</dbReference>
<dbReference type="Pfam" id="PF18210">
    <property type="entry name" value="Knl1_RWD_C"/>
    <property type="match status" value="1"/>
</dbReference>
<dbReference type="PANTHER" id="PTHR16520">
    <property type="entry name" value="KINETOCHORE SCAFFOLD 1"/>
    <property type="match status" value="1"/>
</dbReference>
<dbReference type="Ensembl" id="ENSSFAT00005048062.1">
    <property type="protein sequence ID" value="ENSSFAP00005046478.1"/>
    <property type="gene ID" value="ENSSFAG00005022658.1"/>
</dbReference>
<feature type="coiled-coil region" evidence="1">
    <location>
        <begin position="10"/>
        <end position="114"/>
    </location>
</feature>
<dbReference type="Gene3D" id="1.20.5.340">
    <property type="match status" value="1"/>
</dbReference>
<keyword evidence="1" id="KW-0175">Coiled coil</keyword>
<dbReference type="GO" id="GO:0008608">
    <property type="term" value="P:attachment of spindle microtubules to kinetochore"/>
    <property type="evidence" value="ECO:0007669"/>
    <property type="project" value="InterPro"/>
</dbReference>
<sequence>MKEVLYFKLLHALKEEQQKLRGTIEKADEMLKSLDDCIHELQTELAGVEENGFDSKPSMKSLLEEMKKASETMDDNERQISELELQKKQNSSKLKRLNSEIQSLESHMDMLDILNEWKLKEKRDDGTVYTFLHETMSLQLTFEKSDGNLADSESERKITQIRFNFELDDEKSQCHARLVHKLVSQFVEAEPAWAEKFPTSRHVPKLLHAVSLVVSRCRLLGEECRRLKLWGSLPFDILRLSCSDTRISIVFSSLRKCSKFEVVFAVSLSNRLCVLQVESFKNRIGSTTMSQIEEIVSSCTPTKNLLTKIAKKIHDTLLC</sequence>
<dbReference type="Proteomes" id="UP000472267">
    <property type="component" value="Chromosome 15"/>
</dbReference>
<dbReference type="PANTHER" id="PTHR16520:SF3">
    <property type="entry name" value="KINETOCHORE SCAFFOLD 1"/>
    <property type="match status" value="1"/>
</dbReference>
<proteinExistence type="predicted"/>
<accession>A0A672IWY1</accession>
<protein>
    <recommendedName>
        <fullName evidence="2">Knl1 C-terminal RWD domain-containing protein</fullName>
    </recommendedName>
</protein>
<dbReference type="OMA" id="FEITFSL"/>
<keyword evidence="4" id="KW-1185">Reference proteome</keyword>
<dbReference type="InterPro" id="IPR040850">
    <property type="entry name" value="Knl1_RWD_C"/>
</dbReference>
<dbReference type="InterPro" id="IPR037388">
    <property type="entry name" value="Blinkin"/>
</dbReference>
<reference evidence="3" key="1">
    <citation type="submission" date="2019-06" db="EMBL/GenBank/DDBJ databases">
        <authorList>
            <consortium name="Wellcome Sanger Institute Data Sharing"/>
        </authorList>
    </citation>
    <scope>NUCLEOTIDE SEQUENCE [LARGE SCALE GENOMIC DNA]</scope>
</reference>
<name>A0A672IWY1_SALFA</name>
<feature type="domain" description="Knl1 C-terminal RWD" evidence="2">
    <location>
        <begin position="71"/>
        <end position="221"/>
    </location>
</feature>
<evidence type="ECO:0000259" key="2">
    <source>
        <dbReference type="Pfam" id="PF18210"/>
    </source>
</evidence>
<organism evidence="3 4">
    <name type="scientific">Salarias fasciatus</name>
    <name type="common">Jewelled blenny</name>
    <name type="synonym">Blennius fasciatus</name>
    <dbReference type="NCBI Taxonomy" id="181472"/>
    <lineage>
        <taxon>Eukaryota</taxon>
        <taxon>Metazoa</taxon>
        <taxon>Chordata</taxon>
        <taxon>Craniata</taxon>
        <taxon>Vertebrata</taxon>
        <taxon>Euteleostomi</taxon>
        <taxon>Actinopterygii</taxon>
        <taxon>Neopterygii</taxon>
        <taxon>Teleostei</taxon>
        <taxon>Neoteleostei</taxon>
        <taxon>Acanthomorphata</taxon>
        <taxon>Ovalentaria</taxon>
        <taxon>Blenniimorphae</taxon>
        <taxon>Blenniiformes</taxon>
        <taxon>Blennioidei</taxon>
        <taxon>Blenniidae</taxon>
        <taxon>Salariinae</taxon>
        <taxon>Salarias</taxon>
    </lineage>
</organism>
<reference evidence="3" key="2">
    <citation type="submission" date="2025-08" db="UniProtKB">
        <authorList>
            <consortium name="Ensembl"/>
        </authorList>
    </citation>
    <scope>IDENTIFICATION</scope>
</reference>
<reference evidence="3" key="3">
    <citation type="submission" date="2025-09" db="UniProtKB">
        <authorList>
            <consortium name="Ensembl"/>
        </authorList>
    </citation>
    <scope>IDENTIFICATION</scope>
</reference>
<evidence type="ECO:0000313" key="4">
    <source>
        <dbReference type="Proteomes" id="UP000472267"/>
    </source>
</evidence>
<dbReference type="InParanoid" id="A0A672IWY1"/>
<dbReference type="CDD" id="cd22817">
    <property type="entry name" value="DRWD-N_Knl1"/>
    <property type="match status" value="1"/>
</dbReference>
<dbReference type="GO" id="GO:0034501">
    <property type="term" value="P:protein localization to kinetochore"/>
    <property type="evidence" value="ECO:0007669"/>
    <property type="project" value="InterPro"/>
</dbReference>
<evidence type="ECO:0000313" key="3">
    <source>
        <dbReference type="Ensembl" id="ENSSFAP00005046478.1"/>
    </source>
</evidence>
<dbReference type="AlphaFoldDB" id="A0A672IWY1"/>